<organism evidence="1 2">
    <name type="scientific">Marivita hallyeonensis</name>
    <dbReference type="NCBI Taxonomy" id="996342"/>
    <lineage>
        <taxon>Bacteria</taxon>
        <taxon>Pseudomonadati</taxon>
        <taxon>Pseudomonadota</taxon>
        <taxon>Alphaproteobacteria</taxon>
        <taxon>Rhodobacterales</taxon>
        <taxon>Roseobacteraceae</taxon>
        <taxon>Marivita</taxon>
    </lineage>
</organism>
<name>A0A1M5S667_9RHOB</name>
<dbReference type="AlphaFoldDB" id="A0A1M5S667"/>
<reference evidence="1 2" key="1">
    <citation type="submission" date="2016-11" db="EMBL/GenBank/DDBJ databases">
        <authorList>
            <person name="Jaros S."/>
            <person name="Januszkiewicz K."/>
            <person name="Wedrychowicz H."/>
        </authorList>
    </citation>
    <scope>NUCLEOTIDE SEQUENCE [LARGE SCALE GENOMIC DNA]</scope>
    <source>
        <strain evidence="1 2">DSM 29431</strain>
    </source>
</reference>
<sequence length="148" mass="16018">MQNRTNPTAPWIKAKASGIATVICLSLPSAHPAAAEILPDRYFEEKLSNTFFEAEIDGRLMDVMLGRSGRFALRSPLGTFDGSWRIFQGEICVDMLYGPMAGFRCKPVNFQPDGSVHIGTDITLKPAASARFVEPPSAPRSASTATAD</sequence>
<protein>
    <submittedName>
        <fullName evidence="1">Uncharacterized protein</fullName>
    </submittedName>
</protein>
<proteinExistence type="predicted"/>
<dbReference type="STRING" id="996342.SAMN05443551_2019"/>
<evidence type="ECO:0000313" key="1">
    <source>
        <dbReference type="EMBL" id="SHH33981.1"/>
    </source>
</evidence>
<dbReference type="Proteomes" id="UP000184221">
    <property type="component" value="Unassembled WGS sequence"/>
</dbReference>
<dbReference type="EMBL" id="FQXC01000002">
    <property type="protein sequence ID" value="SHH33981.1"/>
    <property type="molecule type" value="Genomic_DNA"/>
</dbReference>
<gene>
    <name evidence="1" type="ORF">SAMN05443551_2019</name>
</gene>
<evidence type="ECO:0000313" key="2">
    <source>
        <dbReference type="Proteomes" id="UP000184221"/>
    </source>
</evidence>
<accession>A0A1M5S667</accession>
<keyword evidence="2" id="KW-1185">Reference proteome</keyword>
<dbReference type="RefSeq" id="WP_072777330.1">
    <property type="nucleotide sequence ID" value="NZ_FQXC01000002.1"/>
</dbReference>